<keyword evidence="1" id="KW-1133">Transmembrane helix</keyword>
<dbReference type="EMBL" id="QNBE01000059">
    <property type="protein sequence ID" value="RKX69928.1"/>
    <property type="molecule type" value="Genomic_DNA"/>
</dbReference>
<reference evidence="2 3" key="1">
    <citation type="submission" date="2018-06" db="EMBL/GenBank/DDBJ databases">
        <title>Extensive metabolic versatility and redundancy in microbially diverse, dynamic hydrothermal sediments.</title>
        <authorList>
            <person name="Dombrowski N."/>
            <person name="Teske A."/>
            <person name="Baker B.J."/>
        </authorList>
    </citation>
    <scope>NUCLEOTIDE SEQUENCE [LARGE SCALE GENOMIC DNA]</scope>
    <source>
        <strain evidence="2">B36_G15</strain>
    </source>
</reference>
<dbReference type="Proteomes" id="UP000268469">
    <property type="component" value="Unassembled WGS sequence"/>
</dbReference>
<accession>A0A660SGK5</accession>
<evidence type="ECO:0000313" key="2">
    <source>
        <dbReference type="EMBL" id="RKX69928.1"/>
    </source>
</evidence>
<evidence type="ECO:0000256" key="1">
    <source>
        <dbReference type="SAM" id="Phobius"/>
    </source>
</evidence>
<name>A0A660SGK5_UNCW3</name>
<organism evidence="2 3">
    <name type="scientific">candidate division WOR-3 bacterium</name>
    <dbReference type="NCBI Taxonomy" id="2052148"/>
    <lineage>
        <taxon>Bacteria</taxon>
        <taxon>Bacteria division WOR-3</taxon>
    </lineage>
</organism>
<evidence type="ECO:0000313" key="3">
    <source>
        <dbReference type="Proteomes" id="UP000268469"/>
    </source>
</evidence>
<keyword evidence="1" id="KW-0812">Transmembrane</keyword>
<proteinExistence type="predicted"/>
<dbReference type="AlphaFoldDB" id="A0A660SGK5"/>
<keyword evidence="1" id="KW-0472">Membrane</keyword>
<sequence>MFKALGWIITALFAIFLFFFVTTRYNPLQRELREVRKELSMWEEVVKRGGEHVKSWRFSSGEIFDRDHLSPKGEVMLARFLDSIAAYGSGHKLHLAGSGARKDLPLWFDRLHRTLRFIAANSSLNVTGVILTFTPSKEERFDIHIDD</sequence>
<feature type="transmembrane region" description="Helical" evidence="1">
    <location>
        <begin position="6"/>
        <end position="27"/>
    </location>
</feature>
<gene>
    <name evidence="2" type="ORF">DRP53_06615</name>
</gene>
<comment type="caution">
    <text evidence="2">The sequence shown here is derived from an EMBL/GenBank/DDBJ whole genome shotgun (WGS) entry which is preliminary data.</text>
</comment>
<protein>
    <submittedName>
        <fullName evidence="2">Uncharacterized protein</fullName>
    </submittedName>
</protein>